<keyword evidence="3" id="KW-1185">Reference proteome</keyword>
<dbReference type="Proteomes" id="UP000320811">
    <property type="component" value="Unassembled WGS sequence"/>
</dbReference>
<comment type="caution">
    <text evidence="2">The sequence shown here is derived from an EMBL/GenBank/DDBJ whole genome shotgun (WGS) entry which is preliminary data.</text>
</comment>
<dbReference type="InterPro" id="IPR006016">
    <property type="entry name" value="UspA"/>
</dbReference>
<accession>A0A561PA67</accession>
<gene>
    <name evidence="2" type="ORF">FHW36_110161</name>
</gene>
<proteinExistence type="predicted"/>
<dbReference type="Gene3D" id="3.40.50.12370">
    <property type="match status" value="1"/>
</dbReference>
<protein>
    <submittedName>
        <fullName evidence="2">Universal stress protein family protein</fullName>
    </submittedName>
</protein>
<sequence length="278" mass="31696">MKKIIAALDVLYFSEEQVETFKYIAKETQSPLTILCLDNIISELMPMGSVDPEGYAYSYEQISAEKKAAMEARRDNNLKWLHTICDSGNTEIELKDTAGIAAIKIIEESRFADLLLINNSTSFATLYDTNPPRFVKDLLADAECPVMVLPDKITPIREIIFSYNGTFSSMYAIKQFTQLFPGYADMPVKVVYVAEKKERSIPWASKLREYLDRHYDAVEYITLEGEPATEFLAMLIHRKDCLITYGAYGRSGVSRFFRRSHADNILRTVNIPVFITHP</sequence>
<name>A0A561PA67_9BACT</name>
<evidence type="ECO:0000313" key="3">
    <source>
        <dbReference type="Proteomes" id="UP000320811"/>
    </source>
</evidence>
<reference evidence="2 3" key="1">
    <citation type="submission" date="2019-06" db="EMBL/GenBank/DDBJ databases">
        <title>Sorghum-associated microbial communities from plants grown in Nebraska, USA.</title>
        <authorList>
            <person name="Schachtman D."/>
        </authorList>
    </citation>
    <scope>NUCLEOTIDE SEQUENCE [LARGE SCALE GENOMIC DNA]</scope>
    <source>
        <strain evidence="2 3">1209</strain>
    </source>
</reference>
<dbReference type="AlphaFoldDB" id="A0A561PA67"/>
<dbReference type="CDD" id="cd00293">
    <property type="entry name" value="USP-like"/>
    <property type="match status" value="1"/>
</dbReference>
<dbReference type="EMBL" id="VIWO01000010">
    <property type="protein sequence ID" value="TWF34960.1"/>
    <property type="molecule type" value="Genomic_DNA"/>
</dbReference>
<dbReference type="Pfam" id="PF00582">
    <property type="entry name" value="Usp"/>
    <property type="match status" value="1"/>
</dbReference>
<dbReference type="RefSeq" id="WP_186452611.1">
    <property type="nucleotide sequence ID" value="NZ_VIWO01000010.1"/>
</dbReference>
<evidence type="ECO:0000259" key="1">
    <source>
        <dbReference type="Pfam" id="PF00582"/>
    </source>
</evidence>
<evidence type="ECO:0000313" key="2">
    <source>
        <dbReference type="EMBL" id="TWF34960.1"/>
    </source>
</evidence>
<dbReference type="SUPFAM" id="SSF52402">
    <property type="entry name" value="Adenine nucleotide alpha hydrolases-like"/>
    <property type="match status" value="2"/>
</dbReference>
<feature type="domain" description="UspA" evidence="1">
    <location>
        <begin position="169"/>
        <end position="276"/>
    </location>
</feature>
<organism evidence="2 3">
    <name type="scientific">Chitinophaga polysaccharea</name>
    <dbReference type="NCBI Taxonomy" id="1293035"/>
    <lineage>
        <taxon>Bacteria</taxon>
        <taxon>Pseudomonadati</taxon>
        <taxon>Bacteroidota</taxon>
        <taxon>Chitinophagia</taxon>
        <taxon>Chitinophagales</taxon>
        <taxon>Chitinophagaceae</taxon>
        <taxon>Chitinophaga</taxon>
    </lineage>
</organism>